<evidence type="ECO:0000259" key="3">
    <source>
        <dbReference type="PROSITE" id="PS50801"/>
    </source>
</evidence>
<dbReference type="NCBIfam" id="TIGR00377">
    <property type="entry name" value="ant_ant_sig"/>
    <property type="match status" value="1"/>
</dbReference>
<dbReference type="GO" id="GO:0043856">
    <property type="term" value="F:anti-sigma factor antagonist activity"/>
    <property type="evidence" value="ECO:0007669"/>
    <property type="project" value="InterPro"/>
</dbReference>
<dbReference type="KEGG" id="mbas:ALGA_3105"/>
<dbReference type="AlphaFoldDB" id="A0A1Y1CM28"/>
<dbReference type="InterPro" id="IPR003658">
    <property type="entry name" value="Anti-sigma_ant"/>
</dbReference>
<protein>
    <recommendedName>
        <fullName evidence="2">Anti-sigma factor antagonist</fullName>
    </recommendedName>
</protein>
<dbReference type="RefSeq" id="WP_096430777.1">
    <property type="nucleotide sequence ID" value="NZ_AP018042.1"/>
</dbReference>
<reference evidence="5" key="2">
    <citation type="journal article" date="2020" name="Antonie Van Leeuwenhoek">
        <title>Labilibaculum antarcticum sp. nov., a novel facultative anaerobic, psychrotorelant bacterium isolated from marine sediment of Antarctica.</title>
        <authorList>
            <person name="Watanabe M."/>
            <person name="Kojima H."/>
            <person name="Fukui M."/>
        </authorList>
    </citation>
    <scope>NUCLEOTIDE SEQUENCE [LARGE SCALE GENOMIC DNA]</scope>
    <source>
        <strain evidence="5">SPP2</strain>
    </source>
</reference>
<proteinExistence type="inferred from homology"/>
<keyword evidence="5" id="KW-1185">Reference proteome</keyword>
<dbReference type="PROSITE" id="PS50801">
    <property type="entry name" value="STAS"/>
    <property type="match status" value="1"/>
</dbReference>
<comment type="similarity">
    <text evidence="1 2">Belongs to the anti-sigma-factor antagonist family.</text>
</comment>
<name>A0A1Y1CM28_9BACT</name>
<dbReference type="InterPro" id="IPR036513">
    <property type="entry name" value="STAS_dom_sf"/>
</dbReference>
<sequence>MNIETKQVNSITIMKLGETNRLYALNANIAKEKMNEFLSQPKSRLIVDFEEISFIDSSGFGALLSALKTSKEHKSFIKLCNINKDVMELIELMQLDSIFDILQDQTACINSFSSVE</sequence>
<dbReference type="InterPro" id="IPR002645">
    <property type="entry name" value="STAS_dom"/>
</dbReference>
<dbReference type="Gene3D" id="3.30.750.24">
    <property type="entry name" value="STAS domain"/>
    <property type="match status" value="1"/>
</dbReference>
<dbReference type="PANTHER" id="PTHR33495">
    <property type="entry name" value="ANTI-SIGMA FACTOR ANTAGONIST TM_1081-RELATED-RELATED"/>
    <property type="match status" value="1"/>
</dbReference>
<reference evidence="4 5" key="1">
    <citation type="journal article" date="2018" name="Mar. Genomics">
        <title>Complete genome sequence of Marinifilaceae bacterium strain SPP2, isolated from the Antarctic marine sediment.</title>
        <authorList>
            <person name="Watanabe M."/>
            <person name="Kojima H."/>
            <person name="Fukui M."/>
        </authorList>
    </citation>
    <scope>NUCLEOTIDE SEQUENCE [LARGE SCALE GENOMIC DNA]</scope>
    <source>
        <strain evidence="4 5">SPP2</strain>
    </source>
</reference>
<gene>
    <name evidence="4" type="ORF">ALGA_3105</name>
</gene>
<accession>A0A1Y1CM28</accession>
<dbReference type="CDD" id="cd07043">
    <property type="entry name" value="STAS_anti-anti-sigma_factors"/>
    <property type="match status" value="1"/>
</dbReference>
<dbReference type="OrthoDB" id="1493620at2"/>
<feature type="domain" description="STAS" evidence="3">
    <location>
        <begin position="22"/>
        <end position="116"/>
    </location>
</feature>
<evidence type="ECO:0000313" key="4">
    <source>
        <dbReference type="EMBL" id="BAX81405.1"/>
    </source>
</evidence>
<dbReference type="EMBL" id="AP018042">
    <property type="protein sequence ID" value="BAX81405.1"/>
    <property type="molecule type" value="Genomic_DNA"/>
</dbReference>
<dbReference type="Proteomes" id="UP000218267">
    <property type="component" value="Chromosome"/>
</dbReference>
<evidence type="ECO:0000256" key="1">
    <source>
        <dbReference type="ARBA" id="ARBA00009013"/>
    </source>
</evidence>
<dbReference type="SUPFAM" id="SSF52091">
    <property type="entry name" value="SpoIIaa-like"/>
    <property type="match status" value="1"/>
</dbReference>
<evidence type="ECO:0000313" key="5">
    <source>
        <dbReference type="Proteomes" id="UP000218267"/>
    </source>
</evidence>
<evidence type="ECO:0000256" key="2">
    <source>
        <dbReference type="RuleBase" id="RU003749"/>
    </source>
</evidence>
<dbReference type="PANTHER" id="PTHR33495:SF2">
    <property type="entry name" value="ANTI-SIGMA FACTOR ANTAGONIST TM_1081-RELATED"/>
    <property type="match status" value="1"/>
</dbReference>
<dbReference type="Pfam" id="PF01740">
    <property type="entry name" value="STAS"/>
    <property type="match status" value="1"/>
</dbReference>
<organism evidence="4 5">
    <name type="scientific">Labilibaculum antarcticum</name>
    <dbReference type="NCBI Taxonomy" id="1717717"/>
    <lineage>
        <taxon>Bacteria</taxon>
        <taxon>Pseudomonadati</taxon>
        <taxon>Bacteroidota</taxon>
        <taxon>Bacteroidia</taxon>
        <taxon>Marinilabiliales</taxon>
        <taxon>Marinifilaceae</taxon>
        <taxon>Labilibaculum</taxon>
    </lineage>
</organism>